<feature type="non-terminal residue" evidence="2">
    <location>
        <position position="159"/>
    </location>
</feature>
<evidence type="ECO:0000256" key="1">
    <source>
        <dbReference type="SAM" id="MobiDB-lite"/>
    </source>
</evidence>
<dbReference type="AlphaFoldDB" id="A0A9W8I4L4"/>
<accession>A0A9W8I4L4</accession>
<protein>
    <submittedName>
        <fullName evidence="2">Uncharacterized protein</fullName>
    </submittedName>
</protein>
<dbReference type="OrthoDB" id="340346at2759"/>
<dbReference type="EMBL" id="JANBUO010000113">
    <property type="protein sequence ID" value="KAJ2807383.1"/>
    <property type="molecule type" value="Genomic_DNA"/>
</dbReference>
<sequence>MIEDKAKQLEVKTLENEEEDLSALEIFCQRSLSVFIFQRVWAAKEVGRLLKSESKEVGLGILVPIAMQLAEDHELFVRETMAQELLPVLQYYFENKRHAEEISKRVAATKAEAQTSALHSESTSSTSSESDEDATAEENGDDDDTATEKPLPAVPKRNV</sequence>
<feature type="compositionally biased region" description="Acidic residues" evidence="1">
    <location>
        <begin position="129"/>
        <end position="145"/>
    </location>
</feature>
<reference evidence="2" key="1">
    <citation type="submission" date="2022-07" db="EMBL/GenBank/DDBJ databases">
        <title>Phylogenomic reconstructions and comparative analyses of Kickxellomycotina fungi.</title>
        <authorList>
            <person name="Reynolds N.K."/>
            <person name="Stajich J.E."/>
            <person name="Barry K."/>
            <person name="Grigoriev I.V."/>
            <person name="Crous P."/>
            <person name="Smith M.E."/>
        </authorList>
    </citation>
    <scope>NUCLEOTIDE SEQUENCE</scope>
    <source>
        <strain evidence="2">NRRL 1565</strain>
    </source>
</reference>
<dbReference type="Proteomes" id="UP001140094">
    <property type="component" value="Unassembled WGS sequence"/>
</dbReference>
<comment type="caution">
    <text evidence="2">The sequence shown here is derived from an EMBL/GenBank/DDBJ whole genome shotgun (WGS) entry which is preliminary data.</text>
</comment>
<gene>
    <name evidence="2" type="ORF">H4R20_001311</name>
</gene>
<keyword evidence="3" id="KW-1185">Reference proteome</keyword>
<organism evidence="2 3">
    <name type="scientific">Coemansia guatemalensis</name>
    <dbReference type="NCBI Taxonomy" id="2761395"/>
    <lineage>
        <taxon>Eukaryota</taxon>
        <taxon>Fungi</taxon>
        <taxon>Fungi incertae sedis</taxon>
        <taxon>Zoopagomycota</taxon>
        <taxon>Kickxellomycotina</taxon>
        <taxon>Kickxellomycetes</taxon>
        <taxon>Kickxellales</taxon>
        <taxon>Kickxellaceae</taxon>
        <taxon>Coemansia</taxon>
    </lineage>
</organism>
<proteinExistence type="predicted"/>
<name>A0A9W8I4L4_9FUNG</name>
<evidence type="ECO:0000313" key="2">
    <source>
        <dbReference type="EMBL" id="KAJ2807383.1"/>
    </source>
</evidence>
<feature type="region of interest" description="Disordered" evidence="1">
    <location>
        <begin position="109"/>
        <end position="159"/>
    </location>
</feature>
<evidence type="ECO:0000313" key="3">
    <source>
        <dbReference type="Proteomes" id="UP001140094"/>
    </source>
</evidence>